<evidence type="ECO:0000313" key="5">
    <source>
        <dbReference type="EMBL" id="MDI5962399.1"/>
    </source>
</evidence>
<evidence type="ECO:0000256" key="2">
    <source>
        <dbReference type="ARBA" id="ARBA00023125"/>
    </source>
</evidence>
<dbReference type="Gene3D" id="3.40.50.300">
    <property type="entry name" value="P-loop containing nucleotide triphosphate hydrolases"/>
    <property type="match status" value="1"/>
</dbReference>
<dbReference type="SUPFAM" id="SSF46894">
    <property type="entry name" value="C-terminal effector domain of the bipartite response regulators"/>
    <property type="match status" value="1"/>
</dbReference>
<organism evidence="5 6">
    <name type="scientific">Streptantibioticus silvisoli</name>
    <dbReference type="NCBI Taxonomy" id="2705255"/>
    <lineage>
        <taxon>Bacteria</taxon>
        <taxon>Bacillati</taxon>
        <taxon>Actinomycetota</taxon>
        <taxon>Actinomycetes</taxon>
        <taxon>Kitasatosporales</taxon>
        <taxon>Streptomycetaceae</taxon>
        <taxon>Streptantibioticus</taxon>
    </lineage>
</organism>
<evidence type="ECO:0000259" key="4">
    <source>
        <dbReference type="PROSITE" id="PS50043"/>
    </source>
</evidence>
<name>A0ABT6VV88_9ACTN</name>
<dbReference type="PROSITE" id="PS00622">
    <property type="entry name" value="HTH_LUXR_1"/>
    <property type="match status" value="1"/>
</dbReference>
<dbReference type="Gene3D" id="1.10.10.10">
    <property type="entry name" value="Winged helix-like DNA-binding domain superfamily/Winged helix DNA-binding domain"/>
    <property type="match status" value="1"/>
</dbReference>
<dbReference type="PRINTS" id="PR00038">
    <property type="entry name" value="HTHLUXR"/>
</dbReference>
<dbReference type="Pfam" id="PF13191">
    <property type="entry name" value="AAA_16"/>
    <property type="match status" value="1"/>
</dbReference>
<dbReference type="InterPro" id="IPR036388">
    <property type="entry name" value="WH-like_DNA-bd_sf"/>
</dbReference>
<sequence length="915" mass="99159">MEVELQLQIPSDRGSFAVFLVEREEVVEELNSIIADTFSGNGVVAVIGGSTATGKTTLLRDLNEKARAAGATIFNAMCSRDEQSLPYGMLGQLLTLNERRSDRAGIARDTHRTAAELVRNGPVLIIVDDVQFADEESLHCLRYLARRMMFSPLSIVVTWDAGLNHTPLPAVEAFIYGSSVRRIHLKPLTREGVGRLLAAERGSGEGIGSPADLYRLSRGNPLIIKALLDDRDRLGRPDADEIVVGSAYQQAVVTCVRNVGPLAVRVARGIAVLGDTADVQLLSRLADVHTATAQRGIEVLTGLGILDGREFRHPAGRACVLDDIPVGEHGALRSKAAQLLYDDGAPATAVADQLVAVDPIRHEWALPVLRQAAQQAQSSHDLTRAITYLKLARDCCADEVTQNEIKVQLTQLHWLQEPGNSSDRFLTLKAPILAGKIGVRSALTSAAALLWNLRMEDALEVIGHVDATAGIDEELRTTELLMSSIYPGVYARLTRRRAPQAATGPLRPGTGSAGLRIAESLSAVLRNTVDEHTIVRIEQTLQDEGLTSGPIGTAAPALLGLVYADRLESADAWCDRLMTEANRRGAPAGRLMLLGFRSMISYRQGHLKAAAERASAALRQMPGQDWNVSVGHAINSLVQASTSMGNHEVAAECLARPVPRALFHTLAGLHYLHARGRHYLATGHPHAAQADFMACGELMREWDMDIPSLVPWRLGATEALLGVGEREWATALAEEEFRRADLFSGTSYGMTLRTLAMVRAPHERPALLEKAFSVLQLSGSHYEAALALADLSRAISGDKAKARVIARRAWRMAKNCHADELCQSLMPKHPAATRALPAPAADDAGNDALFGRLSSSESRVAVLAAQGYSNREIGDRLFVTVSTVEQHLTRIYRKLNIRNRDQLPTELRLAAATSA</sequence>
<keyword evidence="3" id="KW-0804">Transcription</keyword>
<dbReference type="CDD" id="cd06170">
    <property type="entry name" value="LuxR_C_like"/>
    <property type="match status" value="1"/>
</dbReference>
<evidence type="ECO:0000256" key="1">
    <source>
        <dbReference type="ARBA" id="ARBA00023015"/>
    </source>
</evidence>
<dbReference type="InterPro" id="IPR027417">
    <property type="entry name" value="P-loop_NTPase"/>
</dbReference>
<keyword evidence="1" id="KW-0805">Transcription regulation</keyword>
<accession>A0ABT6VV88</accession>
<dbReference type="RefSeq" id="WP_271324349.1">
    <property type="nucleotide sequence ID" value="NZ_JAAGKO020000006.1"/>
</dbReference>
<dbReference type="SMART" id="SM00421">
    <property type="entry name" value="HTH_LUXR"/>
    <property type="match status" value="1"/>
</dbReference>
<dbReference type="SUPFAM" id="SSF52540">
    <property type="entry name" value="P-loop containing nucleoside triphosphate hydrolases"/>
    <property type="match status" value="1"/>
</dbReference>
<protein>
    <submittedName>
        <fullName evidence="5">AAA family ATPase</fullName>
    </submittedName>
</protein>
<feature type="domain" description="HTH luxR-type" evidence="4">
    <location>
        <begin position="846"/>
        <end position="911"/>
    </location>
</feature>
<keyword evidence="6" id="KW-1185">Reference proteome</keyword>
<dbReference type="PANTHER" id="PTHR44688:SF16">
    <property type="entry name" value="DNA-BINDING TRANSCRIPTIONAL ACTIVATOR DEVR_DOSR"/>
    <property type="match status" value="1"/>
</dbReference>
<dbReference type="InterPro" id="IPR000792">
    <property type="entry name" value="Tscrpt_reg_LuxR_C"/>
</dbReference>
<dbReference type="EMBL" id="JAAGKO020000006">
    <property type="protein sequence ID" value="MDI5962399.1"/>
    <property type="molecule type" value="Genomic_DNA"/>
</dbReference>
<keyword evidence="2" id="KW-0238">DNA-binding</keyword>
<evidence type="ECO:0000313" key="6">
    <source>
        <dbReference type="Proteomes" id="UP001156398"/>
    </source>
</evidence>
<dbReference type="PROSITE" id="PS50043">
    <property type="entry name" value="HTH_LUXR_2"/>
    <property type="match status" value="1"/>
</dbReference>
<dbReference type="PANTHER" id="PTHR44688">
    <property type="entry name" value="DNA-BINDING TRANSCRIPTIONAL ACTIVATOR DEVR_DOSR"/>
    <property type="match status" value="1"/>
</dbReference>
<gene>
    <name evidence="5" type="ORF">POF43_006660</name>
</gene>
<proteinExistence type="predicted"/>
<evidence type="ECO:0000256" key="3">
    <source>
        <dbReference type="ARBA" id="ARBA00023163"/>
    </source>
</evidence>
<reference evidence="5 6" key="1">
    <citation type="submission" date="2023-05" db="EMBL/GenBank/DDBJ databases">
        <title>Streptantibioticus silvisoli sp. nov., acidotolerant actinomycetes 1 from pine litter.</title>
        <authorList>
            <person name="Swiecimska M."/>
            <person name="Golinska P."/>
            <person name="Sangal V."/>
            <person name="Wachnowicz B."/>
            <person name="Goodfellow M."/>
        </authorList>
    </citation>
    <scope>NUCLEOTIDE SEQUENCE [LARGE SCALE GENOMIC DNA]</scope>
    <source>
        <strain evidence="5 6">SL54</strain>
    </source>
</reference>
<dbReference type="InterPro" id="IPR041664">
    <property type="entry name" value="AAA_16"/>
</dbReference>
<dbReference type="Proteomes" id="UP001156398">
    <property type="component" value="Unassembled WGS sequence"/>
</dbReference>
<dbReference type="InterPro" id="IPR016032">
    <property type="entry name" value="Sig_transdc_resp-reg_C-effctor"/>
</dbReference>
<comment type="caution">
    <text evidence="5">The sequence shown here is derived from an EMBL/GenBank/DDBJ whole genome shotgun (WGS) entry which is preliminary data.</text>
</comment>
<dbReference type="Pfam" id="PF00196">
    <property type="entry name" value="GerE"/>
    <property type="match status" value="1"/>
</dbReference>